<name>A0ABU3NXJ2_9FIRM</name>
<accession>A0ABU3NXJ2</accession>
<dbReference type="Gene3D" id="2.30.310.10">
    <property type="entry name" value="ibrinogen binding protein from staphylococcus aureus domain"/>
    <property type="match status" value="1"/>
</dbReference>
<comment type="function">
    <text evidence="5">Key component of the ribosome quality control system (RQC), a ribosome-associated complex that mediates the extraction of incompletely synthesized nascent chains from stalled ribosomes and their subsequent degradation. RqcH recruits Ala-charged tRNA, and with RqcP directs the elongation of stalled nascent chains on 50S ribosomal subunits, leading to non-templated C-terminal alanine extensions (Ala tail). The Ala tail promotes nascent chain degradation. May add between 1 and at least 8 Ala residues. Binds to stalled 50S ribosomal subunits.</text>
</comment>
<keyword evidence="8" id="KW-1185">Reference proteome</keyword>
<evidence type="ECO:0000256" key="1">
    <source>
        <dbReference type="ARBA" id="ARBA00022555"/>
    </source>
</evidence>
<feature type="domain" description="NFACT RNA-binding" evidence="6">
    <location>
        <begin position="466"/>
        <end position="552"/>
    </location>
</feature>
<dbReference type="RefSeq" id="WP_413780032.1">
    <property type="nucleotide sequence ID" value="NZ_JAUOZS010000001.1"/>
</dbReference>
<dbReference type="InterPro" id="IPR043682">
    <property type="entry name" value="RqcH_bacterial"/>
</dbReference>
<dbReference type="HAMAP" id="MF_00844_B">
    <property type="entry name" value="RqcH_B"/>
    <property type="match status" value="1"/>
</dbReference>
<sequence length="584" mass="62114">MNIDGLSLRSLVAELDRRLAGARIDKISQPDKFRLGVWLRQPGENIALLLSASPESAGAWLPSALPENPAVPPAFCMLLRKHLEDGRIASVAQHGLDRVVAIAVDTRGEGGLIVTKQLILEIMGKHSNIILVQDGLVLDAIRRVGASISRVRHILPGRPYLLPPGQPRADILATEPAAFVAALRREHGTLGLAKAIVAAAEGVGPVTAREIAWRAGLPADHPVAALDGADAAALDEAIASIAAPLAAGETQPTVALSADGGKLLALAAFRPEHLAGDFRPFPTMAAAVEYAANFQGQPANPEKTVLQKLLVQETARLARKEAILAAELAAADEADKYRVYGDLLMANLHTVPAGAAQVILPNLYDEAAAPLAIPLDPLLSPVANAKRHYVKYNKAKRAQQSLAAQLAECRADLAYLDSVAVSLDQAAVLDEISEVRQELVQGGYIKEKSKRRPAPPAAPLAAAAPDGTPILIGRNNRQNDLVTFKHAGPDDLWLHTKDIPGSHVILKTAGREPAPEALAAAAMLAAYYSKARASATVPVDYTRRRHVKKPSGAKPGFVIYDRQKTLYVTPDEQAVKQMLVNKKG</sequence>
<keyword evidence="2 5" id="KW-0699">rRNA-binding</keyword>
<evidence type="ECO:0000256" key="4">
    <source>
        <dbReference type="ARBA" id="ARBA00022917"/>
    </source>
</evidence>
<dbReference type="Pfam" id="PF05670">
    <property type="entry name" value="NFACT-R_1"/>
    <property type="match status" value="1"/>
</dbReference>
<proteinExistence type="inferred from homology"/>
<dbReference type="PANTHER" id="PTHR15239">
    <property type="entry name" value="NUCLEAR EXPORT MEDIATOR FACTOR NEMF"/>
    <property type="match status" value="1"/>
</dbReference>
<evidence type="ECO:0000259" key="6">
    <source>
        <dbReference type="Pfam" id="PF05670"/>
    </source>
</evidence>
<evidence type="ECO:0000256" key="5">
    <source>
        <dbReference type="HAMAP-Rule" id="MF_00844"/>
    </source>
</evidence>
<comment type="similarity">
    <text evidence="5">Belongs to the NEMF family.</text>
</comment>
<dbReference type="Proteomes" id="UP001254848">
    <property type="component" value="Unassembled WGS sequence"/>
</dbReference>
<dbReference type="Pfam" id="PF05833">
    <property type="entry name" value="NFACT_N"/>
    <property type="match status" value="1"/>
</dbReference>
<evidence type="ECO:0000256" key="3">
    <source>
        <dbReference type="ARBA" id="ARBA00022884"/>
    </source>
</evidence>
<evidence type="ECO:0000256" key="2">
    <source>
        <dbReference type="ARBA" id="ARBA00022730"/>
    </source>
</evidence>
<dbReference type="InterPro" id="IPR008532">
    <property type="entry name" value="NFACT_RNA-bd"/>
</dbReference>
<reference evidence="7 8" key="1">
    <citation type="submission" date="2023-07" db="EMBL/GenBank/DDBJ databases">
        <title>The novel representative of Negativicutes class, Anaeroselena agilis gen. nov. sp. nov.</title>
        <authorList>
            <person name="Prokofeva M.I."/>
            <person name="Elcheninov A.G."/>
            <person name="Klyukina A."/>
            <person name="Kublanov I.V."/>
            <person name="Frolov E.N."/>
            <person name="Podosokorskaya O.A."/>
        </authorList>
    </citation>
    <scope>NUCLEOTIDE SEQUENCE [LARGE SCALE GENOMIC DNA]</scope>
    <source>
        <strain evidence="7 8">4137-cl</strain>
    </source>
</reference>
<dbReference type="InterPro" id="IPR051608">
    <property type="entry name" value="RQC_Subunit_NEMF"/>
</dbReference>
<evidence type="ECO:0000313" key="8">
    <source>
        <dbReference type="Proteomes" id="UP001254848"/>
    </source>
</evidence>
<comment type="subunit">
    <text evidence="5">Associates with stalled 50S ribosomal subunits. Binds to RqcP.</text>
</comment>
<protein>
    <recommendedName>
        <fullName evidence="5">Rqc2 homolog RqcH</fullName>
        <shortName evidence="5">RqcH</shortName>
    </recommendedName>
</protein>
<keyword evidence="4 5" id="KW-0648">Protein biosynthesis</keyword>
<dbReference type="PANTHER" id="PTHR15239:SF6">
    <property type="entry name" value="RIBOSOME QUALITY CONTROL COMPLEX SUBUNIT NEMF"/>
    <property type="match status" value="1"/>
</dbReference>
<keyword evidence="1 5" id="KW-0820">tRNA-binding</keyword>
<dbReference type="EMBL" id="JAUOZS010000001">
    <property type="protein sequence ID" value="MDT8901523.1"/>
    <property type="molecule type" value="Genomic_DNA"/>
</dbReference>
<organism evidence="7 8">
    <name type="scientific">Anaeroselena agilis</name>
    <dbReference type="NCBI Taxonomy" id="3063788"/>
    <lineage>
        <taxon>Bacteria</taxon>
        <taxon>Bacillati</taxon>
        <taxon>Bacillota</taxon>
        <taxon>Negativicutes</taxon>
        <taxon>Acetonemataceae</taxon>
        <taxon>Anaeroselena</taxon>
    </lineage>
</organism>
<keyword evidence="3 5" id="KW-0694">RNA-binding</keyword>
<gene>
    <name evidence="5" type="primary">rqcH</name>
    <name evidence="7" type="ORF">Q4T40_09745</name>
</gene>
<comment type="caution">
    <text evidence="7">The sequence shown here is derived from an EMBL/GenBank/DDBJ whole genome shotgun (WGS) entry which is preliminary data.</text>
</comment>
<evidence type="ECO:0000313" key="7">
    <source>
        <dbReference type="EMBL" id="MDT8901523.1"/>
    </source>
</evidence>